<evidence type="ECO:0000256" key="1">
    <source>
        <dbReference type="SAM" id="MobiDB-lite"/>
    </source>
</evidence>
<keyword evidence="3" id="KW-1185">Reference proteome</keyword>
<feature type="compositionally biased region" description="Low complexity" evidence="1">
    <location>
        <begin position="20"/>
        <end position="48"/>
    </location>
</feature>
<feature type="compositionally biased region" description="Basic residues" evidence="1">
    <location>
        <begin position="138"/>
        <end position="147"/>
    </location>
</feature>
<organism evidence="2 3">
    <name type="scientific">Raphidocelis subcapitata</name>
    <dbReference type="NCBI Taxonomy" id="307507"/>
    <lineage>
        <taxon>Eukaryota</taxon>
        <taxon>Viridiplantae</taxon>
        <taxon>Chlorophyta</taxon>
        <taxon>core chlorophytes</taxon>
        <taxon>Chlorophyceae</taxon>
        <taxon>CS clade</taxon>
        <taxon>Sphaeropleales</taxon>
        <taxon>Selenastraceae</taxon>
        <taxon>Raphidocelis</taxon>
    </lineage>
</organism>
<proteinExistence type="predicted"/>
<feature type="compositionally biased region" description="Low complexity" evidence="1">
    <location>
        <begin position="148"/>
        <end position="157"/>
    </location>
</feature>
<feature type="region of interest" description="Disordered" evidence="1">
    <location>
        <begin position="416"/>
        <end position="458"/>
    </location>
</feature>
<feature type="compositionally biased region" description="Gly residues" evidence="1">
    <location>
        <begin position="427"/>
        <end position="448"/>
    </location>
</feature>
<gene>
    <name evidence="2" type="ORF">Rsub_01616</name>
</gene>
<name>A0A2V0NUU9_9CHLO</name>
<reference evidence="2 3" key="1">
    <citation type="journal article" date="2018" name="Sci. Rep.">
        <title>Raphidocelis subcapitata (=Pseudokirchneriella subcapitata) provides an insight into genome evolution and environmental adaptations in the Sphaeropleales.</title>
        <authorList>
            <person name="Suzuki S."/>
            <person name="Yamaguchi H."/>
            <person name="Nakajima N."/>
            <person name="Kawachi M."/>
        </authorList>
    </citation>
    <scope>NUCLEOTIDE SEQUENCE [LARGE SCALE GENOMIC DNA]</scope>
    <source>
        <strain evidence="2 3">NIES-35</strain>
    </source>
</reference>
<feature type="compositionally biased region" description="Basic residues" evidence="1">
    <location>
        <begin position="449"/>
        <end position="458"/>
    </location>
</feature>
<dbReference type="AlphaFoldDB" id="A0A2V0NUU9"/>
<dbReference type="EMBL" id="BDRX01000006">
    <property type="protein sequence ID" value="GBF88717.1"/>
    <property type="molecule type" value="Genomic_DNA"/>
</dbReference>
<dbReference type="OrthoDB" id="513406at2759"/>
<dbReference type="InParanoid" id="A0A2V0NUU9"/>
<evidence type="ECO:0000313" key="2">
    <source>
        <dbReference type="EMBL" id="GBF88717.1"/>
    </source>
</evidence>
<protein>
    <submittedName>
        <fullName evidence="2">Uncharacterized protein</fullName>
    </submittedName>
</protein>
<evidence type="ECO:0000313" key="3">
    <source>
        <dbReference type="Proteomes" id="UP000247498"/>
    </source>
</evidence>
<comment type="caution">
    <text evidence="2">The sequence shown here is derived from an EMBL/GenBank/DDBJ whole genome shotgun (WGS) entry which is preliminary data.</text>
</comment>
<feature type="compositionally biased region" description="Low complexity" evidence="1">
    <location>
        <begin position="69"/>
        <end position="91"/>
    </location>
</feature>
<accession>A0A2V0NUU9</accession>
<feature type="region of interest" description="Disordered" evidence="1">
    <location>
        <begin position="1"/>
        <end position="91"/>
    </location>
</feature>
<dbReference type="Proteomes" id="UP000247498">
    <property type="component" value="Unassembled WGS sequence"/>
</dbReference>
<sequence>MHGAGRAATAHSGAHRPLTGAGAPRRTPPTRTAGPVAAAAASAVQAPAWRGRQSRWQQSESASRRRHTAAAAPPEGAAASHPAQEAPAAADAGEVDAAALLRDCRPHDILHARSAADGTDWWLEVLPPPPAAPAAKQQRARQGRHARQQPQPAAAASDGGGAAGPAAAASARVSSGGVLYEASAAEGGLLALAPIGPLLTPEDPTVASVPGWADQLRRDAAAAPFASAAPVLLEGARAVGSAEALEAQVAAEPALWCGGTAPGAPPLAGLASKTLCAGETAALLLGQRGVAMVQLHIGWDSSVPTPLHNPLALRGLRAALADAGVSAFVSRAPGGLGLSLILAARRAPFRQWGAHLASFGAQASLVADSPYYKLLIGRVLGYSHDNIVHHIRTTNGAGHPSAEVVAAVAAELSKLSPEQPALPWRSGKGGESGGDGGGGGGGAGGAGRAGRRGGARRR</sequence>
<feature type="region of interest" description="Disordered" evidence="1">
    <location>
        <begin position="127"/>
        <end position="167"/>
    </location>
</feature>